<feature type="chain" id="PRO_5040488350" description="Fimbrillin family protein" evidence="1">
    <location>
        <begin position="25"/>
        <end position="313"/>
    </location>
</feature>
<protein>
    <recommendedName>
        <fullName evidence="4">Fimbrillin family protein</fullName>
    </recommendedName>
</protein>
<evidence type="ECO:0000313" key="3">
    <source>
        <dbReference type="Proteomes" id="UP000825483"/>
    </source>
</evidence>
<dbReference type="RefSeq" id="WP_223927809.1">
    <property type="nucleotide sequence ID" value="NZ_BPTU01000003.1"/>
</dbReference>
<proteinExistence type="predicted"/>
<reference evidence="2" key="1">
    <citation type="journal article" date="2022" name="Int. J. Syst. Evol. Microbiol.">
        <title>Prevotella lacticifex sp. nov., isolated from the rumen of cows.</title>
        <authorList>
            <person name="Shinkai T."/>
            <person name="Ikeyama N."/>
            <person name="Kumagai M."/>
            <person name="Ohmori H."/>
            <person name="Sakamoto M."/>
            <person name="Ohkuma M."/>
            <person name="Mitsumori M."/>
        </authorList>
    </citation>
    <scope>NUCLEOTIDE SEQUENCE</scope>
    <source>
        <strain evidence="2">R5076</strain>
    </source>
</reference>
<evidence type="ECO:0008006" key="4">
    <source>
        <dbReference type="Google" id="ProtNLM"/>
    </source>
</evidence>
<dbReference type="AlphaFoldDB" id="A0A9R1CU87"/>
<dbReference type="Proteomes" id="UP000825483">
    <property type="component" value="Unassembled WGS sequence"/>
</dbReference>
<evidence type="ECO:0000256" key="1">
    <source>
        <dbReference type="SAM" id="SignalP"/>
    </source>
</evidence>
<name>A0A9R1CU87_9BACT</name>
<comment type="caution">
    <text evidence="2">The sequence shown here is derived from an EMBL/GenBank/DDBJ whole genome shotgun (WGS) entry which is preliminary data.</text>
</comment>
<sequence>MNKRKLFQWAVLGYMMLTGMTACSSDDDTTDIPDDGVKVRRITITQTDDAAARQMLTRSTLVESDGLTASWTAGDGLTYCNLSRTNPMNYEIYTGPLTAASTASTSQFTGNVTCNAGDYLAVVYPAATFVTNESYTISLSGQDGTLGTLATNYHYVYGKAYVTSVTDNTANATMEKMKSLLTVCKFSFVDKTTGAAIPIKTLAISYGGSGSDARTYPQTATVTLNSNGILEQSAVHAAGTASTSSLLVDCSVAFSLPSEGLGEVFVALLPTSGQRTFNFTVANSSGTYTGTAKATLVEGEYIVATGLKLTKNN</sequence>
<organism evidence="2 3">
    <name type="scientific">Prevotella lacticifex</name>
    <dbReference type="NCBI Taxonomy" id="2854755"/>
    <lineage>
        <taxon>Bacteria</taxon>
        <taxon>Pseudomonadati</taxon>
        <taxon>Bacteroidota</taxon>
        <taxon>Bacteroidia</taxon>
        <taxon>Bacteroidales</taxon>
        <taxon>Prevotellaceae</taxon>
        <taxon>Prevotella</taxon>
    </lineage>
</organism>
<accession>A0A9R1CU87</accession>
<gene>
    <name evidence="2" type="ORF">PRLR5076_03230</name>
</gene>
<dbReference type="EMBL" id="BPUB01000001">
    <property type="protein sequence ID" value="GJG57472.1"/>
    <property type="molecule type" value="Genomic_DNA"/>
</dbReference>
<keyword evidence="3" id="KW-1185">Reference proteome</keyword>
<dbReference type="PROSITE" id="PS51257">
    <property type="entry name" value="PROKAR_LIPOPROTEIN"/>
    <property type="match status" value="1"/>
</dbReference>
<keyword evidence="1" id="KW-0732">Signal</keyword>
<dbReference type="GeneID" id="72468376"/>
<evidence type="ECO:0000313" key="2">
    <source>
        <dbReference type="EMBL" id="GJG57472.1"/>
    </source>
</evidence>
<feature type="signal peptide" evidence="1">
    <location>
        <begin position="1"/>
        <end position="24"/>
    </location>
</feature>